<keyword evidence="2" id="KW-0732">Signal</keyword>
<reference evidence="3 4" key="1">
    <citation type="submission" date="2019-10" db="EMBL/GenBank/DDBJ databases">
        <authorList>
            <person name="Palmer J.M."/>
        </authorList>
    </citation>
    <scope>NUCLEOTIDE SEQUENCE [LARGE SCALE GENOMIC DNA]</scope>
    <source>
        <strain evidence="3 4">TWF696</strain>
    </source>
</reference>
<dbReference type="AlphaFoldDB" id="A0AAV9TYN9"/>
<dbReference type="Proteomes" id="UP001375240">
    <property type="component" value="Unassembled WGS sequence"/>
</dbReference>
<name>A0AAV9TYN9_9PEZI</name>
<protein>
    <submittedName>
        <fullName evidence="3">Uncharacterized protein</fullName>
    </submittedName>
</protein>
<comment type="caution">
    <text evidence="3">The sequence shown here is derived from an EMBL/GenBank/DDBJ whole genome shotgun (WGS) entry which is preliminary data.</text>
</comment>
<gene>
    <name evidence="3" type="ORF">TWF696_002971</name>
</gene>
<feature type="signal peptide" evidence="2">
    <location>
        <begin position="1"/>
        <end position="18"/>
    </location>
</feature>
<feature type="region of interest" description="Disordered" evidence="1">
    <location>
        <begin position="52"/>
        <end position="71"/>
    </location>
</feature>
<sequence>MQSKLLLTVSALLAAATAVPLEGEGGLVIQGGNGNTRLGMFYKPIQSILGQDAEETSIDDSESDSDLDSTDDANAVEAEIAVAERMPQPVAEEMIVIMDATPANPEFVMPGLSSMLTPQRLSPPSPVEQALEAVEEMIEGLKHGVLPDDAQFDVELEVNFPDRASEPEFPDFGALLESVAPTTAIGDAMMIEIFP</sequence>
<evidence type="ECO:0000256" key="1">
    <source>
        <dbReference type="SAM" id="MobiDB-lite"/>
    </source>
</evidence>
<accession>A0AAV9TYN9</accession>
<dbReference type="EMBL" id="JAVHNQ010000015">
    <property type="protein sequence ID" value="KAK6332250.1"/>
    <property type="molecule type" value="Genomic_DNA"/>
</dbReference>
<evidence type="ECO:0000313" key="4">
    <source>
        <dbReference type="Proteomes" id="UP001375240"/>
    </source>
</evidence>
<proteinExistence type="predicted"/>
<evidence type="ECO:0000256" key="2">
    <source>
        <dbReference type="SAM" id="SignalP"/>
    </source>
</evidence>
<keyword evidence="4" id="KW-1185">Reference proteome</keyword>
<evidence type="ECO:0000313" key="3">
    <source>
        <dbReference type="EMBL" id="KAK6332250.1"/>
    </source>
</evidence>
<feature type="chain" id="PRO_5043877758" evidence="2">
    <location>
        <begin position="19"/>
        <end position="195"/>
    </location>
</feature>
<organism evidence="3 4">
    <name type="scientific">Orbilia brochopaga</name>
    <dbReference type="NCBI Taxonomy" id="3140254"/>
    <lineage>
        <taxon>Eukaryota</taxon>
        <taxon>Fungi</taxon>
        <taxon>Dikarya</taxon>
        <taxon>Ascomycota</taxon>
        <taxon>Pezizomycotina</taxon>
        <taxon>Orbiliomycetes</taxon>
        <taxon>Orbiliales</taxon>
        <taxon>Orbiliaceae</taxon>
        <taxon>Orbilia</taxon>
    </lineage>
</organism>